<evidence type="ECO:0000259" key="5">
    <source>
        <dbReference type="PROSITE" id="PS50198"/>
    </source>
</evidence>
<dbReference type="SUPFAM" id="SSF109998">
    <property type="entry name" value="Triger factor/SurA peptide-binding domain-like"/>
    <property type="match status" value="1"/>
</dbReference>
<proteinExistence type="inferred from homology"/>
<dbReference type="PROSITE" id="PS50198">
    <property type="entry name" value="PPIC_PPIASE_2"/>
    <property type="match status" value="1"/>
</dbReference>
<dbReference type="InterPro" id="IPR050245">
    <property type="entry name" value="PrsA_foldase"/>
</dbReference>
<dbReference type="GO" id="GO:0016853">
    <property type="term" value="F:isomerase activity"/>
    <property type="evidence" value="ECO:0007669"/>
    <property type="project" value="UniProtKB-KW"/>
</dbReference>
<dbReference type="Proteomes" id="UP001617427">
    <property type="component" value="Unassembled WGS sequence"/>
</dbReference>
<dbReference type="PANTHER" id="PTHR47245:SF3">
    <property type="entry name" value="PEPTIDYL-PROLYL CIS-TRANS ISOMERASE, PPIC-TYPE-RELATED"/>
    <property type="match status" value="1"/>
</dbReference>
<sequence>MKQLKLNKQSLRPCLHGMAALMLASMFSVAGAQTKAAGADKTIASLGPVSVPQTEVDRMLQALPPAERAAIKNDRAGLENWLRQRVTSEALLREARSKGWADRPEIKERVDAAVKEITGRIVATSFLESMTQVPADYPSDADIKAAYEQNKAGYNLPATYRVAQIYLQTSPNDAAGNKKVAEKAKSLATQARSGDFAALAKAESQDQNSAARGGEVGTLALTDMLPEVRDAVAKLKPGQVSEPVQAAAGIHIVKLIDAQPARTATLDEMKPRLQAALRQQRQQQLVQAYLATLAPADRVNIDTAALDAALKKLN</sequence>
<gene>
    <name evidence="6" type="ORF">ACIPEN_19060</name>
</gene>
<comment type="similarity">
    <text evidence="1">Belongs to the PpiC/parvulin rotamase family.</text>
</comment>
<keyword evidence="4" id="KW-0732">Signal</keyword>
<organism evidence="6 7">
    <name type="scientific">Herbaspirillum chlorophenolicum</name>
    <dbReference type="NCBI Taxonomy" id="211589"/>
    <lineage>
        <taxon>Bacteria</taxon>
        <taxon>Pseudomonadati</taxon>
        <taxon>Pseudomonadota</taxon>
        <taxon>Betaproteobacteria</taxon>
        <taxon>Burkholderiales</taxon>
        <taxon>Oxalobacteraceae</taxon>
        <taxon>Herbaspirillum</taxon>
    </lineage>
</organism>
<dbReference type="InterPro" id="IPR046357">
    <property type="entry name" value="PPIase_dom_sf"/>
</dbReference>
<accession>A0ABW8F3Q4</accession>
<dbReference type="RefSeq" id="WP_402702714.1">
    <property type="nucleotide sequence ID" value="NZ_JBIUZV010000013.1"/>
</dbReference>
<dbReference type="InterPro" id="IPR000297">
    <property type="entry name" value="PPIase_PpiC"/>
</dbReference>
<dbReference type="PANTHER" id="PTHR47245">
    <property type="entry name" value="PEPTIDYLPROLYL ISOMERASE"/>
    <property type="match status" value="1"/>
</dbReference>
<keyword evidence="2 3" id="KW-0413">Isomerase</keyword>
<name>A0ABW8F3Q4_9BURK</name>
<dbReference type="Pfam" id="PF00639">
    <property type="entry name" value="Rotamase"/>
    <property type="match status" value="1"/>
</dbReference>
<evidence type="ECO:0000256" key="2">
    <source>
        <dbReference type="ARBA" id="ARBA00023235"/>
    </source>
</evidence>
<reference evidence="6 7" key="1">
    <citation type="submission" date="2024-10" db="EMBL/GenBank/DDBJ databases">
        <title>The Natural Products Discovery Center: Release of the First 8490 Sequenced Strains for Exploring Actinobacteria Biosynthetic Diversity.</title>
        <authorList>
            <person name="Kalkreuter E."/>
            <person name="Kautsar S.A."/>
            <person name="Yang D."/>
            <person name="Bader C.D."/>
            <person name="Teijaro C.N."/>
            <person name="Fluegel L."/>
            <person name="Davis C.M."/>
            <person name="Simpson J.R."/>
            <person name="Lauterbach L."/>
            <person name="Steele A.D."/>
            <person name="Gui C."/>
            <person name="Meng S."/>
            <person name="Li G."/>
            <person name="Viehrig K."/>
            <person name="Ye F."/>
            <person name="Su P."/>
            <person name="Kiefer A.F."/>
            <person name="Nichols A."/>
            <person name="Cepeda A.J."/>
            <person name="Yan W."/>
            <person name="Fan B."/>
            <person name="Jiang Y."/>
            <person name="Adhikari A."/>
            <person name="Zheng C.-J."/>
            <person name="Schuster L."/>
            <person name="Cowan T.M."/>
            <person name="Smanski M.J."/>
            <person name="Chevrette M.G."/>
            <person name="De Carvalho L.P.S."/>
            <person name="Shen B."/>
        </authorList>
    </citation>
    <scope>NUCLEOTIDE SEQUENCE [LARGE SCALE GENOMIC DNA]</scope>
    <source>
        <strain evidence="6 7">NPDC087045</strain>
    </source>
</reference>
<evidence type="ECO:0000256" key="1">
    <source>
        <dbReference type="ARBA" id="ARBA00007656"/>
    </source>
</evidence>
<keyword evidence="3" id="KW-0697">Rotamase</keyword>
<dbReference type="InterPro" id="IPR027304">
    <property type="entry name" value="Trigger_fact/SurA_dom_sf"/>
</dbReference>
<comment type="caution">
    <text evidence="6">The sequence shown here is derived from an EMBL/GenBank/DDBJ whole genome shotgun (WGS) entry which is preliminary data.</text>
</comment>
<evidence type="ECO:0000256" key="3">
    <source>
        <dbReference type="PROSITE-ProRule" id="PRU00278"/>
    </source>
</evidence>
<feature type="domain" description="PpiC" evidence="5">
    <location>
        <begin position="157"/>
        <end position="257"/>
    </location>
</feature>
<evidence type="ECO:0000256" key="4">
    <source>
        <dbReference type="SAM" id="SignalP"/>
    </source>
</evidence>
<dbReference type="Gene3D" id="3.10.50.40">
    <property type="match status" value="1"/>
</dbReference>
<dbReference type="EMBL" id="JBIUZV010000013">
    <property type="protein sequence ID" value="MFJ3047934.1"/>
    <property type="molecule type" value="Genomic_DNA"/>
</dbReference>
<feature type="signal peptide" evidence="4">
    <location>
        <begin position="1"/>
        <end position="32"/>
    </location>
</feature>
<dbReference type="SUPFAM" id="SSF54534">
    <property type="entry name" value="FKBP-like"/>
    <property type="match status" value="1"/>
</dbReference>
<dbReference type="InterPro" id="IPR023058">
    <property type="entry name" value="PPIase_PpiC_CS"/>
</dbReference>
<feature type="chain" id="PRO_5046166936" evidence="4">
    <location>
        <begin position="33"/>
        <end position="314"/>
    </location>
</feature>
<dbReference type="PROSITE" id="PS01096">
    <property type="entry name" value="PPIC_PPIASE_1"/>
    <property type="match status" value="1"/>
</dbReference>
<protein>
    <submittedName>
        <fullName evidence="6">Peptidylprolyl isomerase</fullName>
    </submittedName>
</protein>
<evidence type="ECO:0000313" key="6">
    <source>
        <dbReference type="EMBL" id="MFJ3047934.1"/>
    </source>
</evidence>
<keyword evidence="7" id="KW-1185">Reference proteome</keyword>
<evidence type="ECO:0000313" key="7">
    <source>
        <dbReference type="Proteomes" id="UP001617427"/>
    </source>
</evidence>